<dbReference type="InterPro" id="IPR049978">
    <property type="entry name" value="SCO6880-like"/>
</dbReference>
<keyword evidence="2" id="KW-0812">Transmembrane</keyword>
<dbReference type="NCBIfam" id="NF042935">
    <property type="entry name" value="SCO6880_fam"/>
    <property type="match status" value="1"/>
</dbReference>
<feature type="transmembrane region" description="Helical" evidence="2">
    <location>
        <begin position="54"/>
        <end position="72"/>
    </location>
</feature>
<proteinExistence type="predicted"/>
<keyword evidence="2" id="KW-1133">Transmembrane helix</keyword>
<gene>
    <name evidence="3" type="ORF">JOF34_002548</name>
</gene>
<feature type="region of interest" description="Disordered" evidence="1">
    <location>
        <begin position="323"/>
        <end position="349"/>
    </location>
</feature>
<feature type="transmembrane region" description="Helical" evidence="2">
    <location>
        <begin position="28"/>
        <end position="48"/>
    </location>
</feature>
<name>A0ABS4ZKU5_9MICO</name>
<evidence type="ECO:0000256" key="1">
    <source>
        <dbReference type="SAM" id="MobiDB-lite"/>
    </source>
</evidence>
<evidence type="ECO:0000313" key="4">
    <source>
        <dbReference type="Proteomes" id="UP001519362"/>
    </source>
</evidence>
<organism evidence="3 4">
    <name type="scientific">Microbacterium amylolyticum</name>
    <dbReference type="NCBI Taxonomy" id="936337"/>
    <lineage>
        <taxon>Bacteria</taxon>
        <taxon>Bacillati</taxon>
        <taxon>Actinomycetota</taxon>
        <taxon>Actinomycetes</taxon>
        <taxon>Micrococcales</taxon>
        <taxon>Microbacteriaceae</taxon>
        <taxon>Microbacterium</taxon>
    </lineage>
</organism>
<protein>
    <recommendedName>
        <fullName evidence="5">PrgI family protein</fullName>
    </recommendedName>
</protein>
<evidence type="ECO:0000256" key="2">
    <source>
        <dbReference type="SAM" id="Phobius"/>
    </source>
</evidence>
<feature type="compositionally biased region" description="Basic and acidic residues" evidence="1">
    <location>
        <begin position="324"/>
        <end position="338"/>
    </location>
</feature>
<dbReference type="Proteomes" id="UP001519362">
    <property type="component" value="Unassembled WGS sequence"/>
</dbReference>
<keyword evidence="4" id="KW-1185">Reference proteome</keyword>
<accession>A0ABS4ZKU5</accession>
<dbReference type="RefSeq" id="WP_165137979.1">
    <property type="nucleotide sequence ID" value="NZ_CP049254.1"/>
</dbReference>
<reference evidence="3 4" key="1">
    <citation type="submission" date="2021-03" db="EMBL/GenBank/DDBJ databases">
        <title>Sequencing the genomes of 1000 actinobacteria strains.</title>
        <authorList>
            <person name="Klenk H.-P."/>
        </authorList>
    </citation>
    <scope>NUCLEOTIDE SEQUENCE [LARGE SCALE GENOMIC DNA]</scope>
    <source>
        <strain evidence="3 4">DSM 24221</strain>
    </source>
</reference>
<dbReference type="EMBL" id="JAGIOL010000002">
    <property type="protein sequence ID" value="MBP2437904.1"/>
    <property type="molecule type" value="Genomic_DNA"/>
</dbReference>
<evidence type="ECO:0000313" key="3">
    <source>
        <dbReference type="EMBL" id="MBP2437904.1"/>
    </source>
</evidence>
<evidence type="ECO:0008006" key="5">
    <source>
        <dbReference type="Google" id="ProtNLM"/>
    </source>
</evidence>
<sequence length="512" mass="58006">MSTDIETVEIPRVRFTQRERRGVFLGRSWPQIILAGIAILGMLLPALLASWERVWWLLFLGLPLLVLAVWNFRGEPILLLLSQSSRYLWRSMRGQTKFRRNVWRRVLTTPLPTGNPSERIPVPYVYRHLDLPGGLADVQFVDIPTRGGFIYNARDQVAAVTIRIRSSAWMLRDDTRKAEVYNGFGGWLSSLEGMPALTEANLCVRVDRAPSTELAEHAARRDEERKTVISDELQREYDWLVATEQARSMEFTSTITLSFDVAALSTDVKDSGGGLTGLGAIMFDRVEALKSALVDLDVDFEEWMDAETLDAYTAAALDPMTASARREKLGRSRKESRSRPPMMSIDEHSSSITIDGTEHRTMWVHEWPRTKVRVGFLHPLLYTGESTRSVVLQFRPIPMHEAINELGQAQIDLEAAATVREKWGGRTGILHDREAQDLEDREEDLADGFTDGRFRAFVTISGHSLAEIRRDQTSLEQAGYQAHVRMGLLRNQQWPALVTSVLPIPTRGKKKK</sequence>
<keyword evidence="2" id="KW-0472">Membrane</keyword>
<comment type="caution">
    <text evidence="3">The sequence shown here is derived from an EMBL/GenBank/DDBJ whole genome shotgun (WGS) entry which is preliminary data.</text>
</comment>